<proteinExistence type="predicted"/>
<dbReference type="EMBL" id="AGNK02000377">
    <property type="status" value="NOT_ANNOTATED_CDS"/>
    <property type="molecule type" value="Genomic_DNA"/>
</dbReference>
<dbReference type="Gramene" id="KQL29958">
    <property type="protein sequence ID" value="KQL29958"/>
    <property type="gene ID" value="SETIT_020429mg"/>
</dbReference>
<dbReference type="AlphaFoldDB" id="K3Z1L1"/>
<dbReference type="EnsemblPlants" id="KQL29958">
    <property type="protein sequence ID" value="KQL29958"/>
    <property type="gene ID" value="SETIT_020429mg"/>
</dbReference>
<name>K3Z1L1_SETIT</name>
<evidence type="ECO:0000313" key="1">
    <source>
        <dbReference type="EnsemblPlants" id="KQL29958"/>
    </source>
</evidence>
<evidence type="ECO:0000313" key="2">
    <source>
        <dbReference type="Proteomes" id="UP000004995"/>
    </source>
</evidence>
<keyword evidence="2" id="KW-1185">Reference proteome</keyword>
<dbReference type="InParanoid" id="K3Z1L1"/>
<sequence>MEELPLQSTFAVIDGHIVFPIKAKREGCDCILL</sequence>
<dbReference type="HOGENOM" id="CLU_3385599_0_0_1"/>
<reference evidence="2" key="1">
    <citation type="journal article" date="2012" name="Nat. Biotechnol.">
        <title>Reference genome sequence of the model plant Setaria.</title>
        <authorList>
            <person name="Bennetzen J.L."/>
            <person name="Schmutz J."/>
            <person name="Wang H."/>
            <person name="Percifield R."/>
            <person name="Hawkins J."/>
            <person name="Pontaroli A.C."/>
            <person name="Estep M."/>
            <person name="Feng L."/>
            <person name="Vaughn J.N."/>
            <person name="Grimwood J."/>
            <person name="Jenkins J."/>
            <person name="Barry K."/>
            <person name="Lindquist E."/>
            <person name="Hellsten U."/>
            <person name="Deshpande S."/>
            <person name="Wang X."/>
            <person name="Wu X."/>
            <person name="Mitros T."/>
            <person name="Triplett J."/>
            <person name="Yang X."/>
            <person name="Ye C.Y."/>
            <person name="Mauro-Herrera M."/>
            <person name="Wang L."/>
            <person name="Li P."/>
            <person name="Sharma M."/>
            <person name="Sharma R."/>
            <person name="Ronald P.C."/>
            <person name="Panaud O."/>
            <person name="Kellogg E.A."/>
            <person name="Brutnell T.P."/>
            <person name="Doust A.N."/>
            <person name="Tuskan G.A."/>
            <person name="Rokhsar D."/>
            <person name="Devos K.M."/>
        </authorList>
    </citation>
    <scope>NUCLEOTIDE SEQUENCE [LARGE SCALE GENOMIC DNA]</scope>
    <source>
        <strain evidence="2">cv. Yugu1</strain>
    </source>
</reference>
<organism evidence="1 2">
    <name type="scientific">Setaria italica</name>
    <name type="common">Foxtail millet</name>
    <name type="synonym">Panicum italicum</name>
    <dbReference type="NCBI Taxonomy" id="4555"/>
    <lineage>
        <taxon>Eukaryota</taxon>
        <taxon>Viridiplantae</taxon>
        <taxon>Streptophyta</taxon>
        <taxon>Embryophyta</taxon>
        <taxon>Tracheophyta</taxon>
        <taxon>Spermatophyta</taxon>
        <taxon>Magnoliopsida</taxon>
        <taxon>Liliopsida</taxon>
        <taxon>Poales</taxon>
        <taxon>Poaceae</taxon>
        <taxon>PACMAD clade</taxon>
        <taxon>Panicoideae</taxon>
        <taxon>Panicodae</taxon>
        <taxon>Paniceae</taxon>
        <taxon>Cenchrinae</taxon>
        <taxon>Setaria</taxon>
    </lineage>
</organism>
<protein>
    <submittedName>
        <fullName evidence="1">Uncharacterized protein</fullName>
    </submittedName>
</protein>
<accession>K3Z1L1</accession>
<dbReference type="Proteomes" id="UP000004995">
    <property type="component" value="Unassembled WGS sequence"/>
</dbReference>
<reference evidence="1" key="2">
    <citation type="submission" date="2018-08" db="UniProtKB">
        <authorList>
            <consortium name="EnsemblPlants"/>
        </authorList>
    </citation>
    <scope>IDENTIFICATION</scope>
    <source>
        <strain evidence="1">Yugu1</strain>
    </source>
</reference>